<keyword evidence="4" id="KW-1185">Reference proteome</keyword>
<dbReference type="EMBL" id="MCFL01000020">
    <property type="protein sequence ID" value="ORZ35783.1"/>
    <property type="molecule type" value="Genomic_DNA"/>
</dbReference>
<accession>A0A1Y2HQ14</accession>
<feature type="compositionally biased region" description="Low complexity" evidence="2">
    <location>
        <begin position="603"/>
        <end position="615"/>
    </location>
</feature>
<feature type="region of interest" description="Disordered" evidence="2">
    <location>
        <begin position="113"/>
        <end position="134"/>
    </location>
</feature>
<gene>
    <name evidence="3" type="ORF">BCR44DRAFT_70794</name>
</gene>
<feature type="compositionally biased region" description="Low complexity" evidence="2">
    <location>
        <begin position="626"/>
        <end position="662"/>
    </location>
</feature>
<feature type="region of interest" description="Disordered" evidence="2">
    <location>
        <begin position="603"/>
        <end position="672"/>
    </location>
</feature>
<proteinExistence type="predicted"/>
<feature type="coiled-coil region" evidence="1">
    <location>
        <begin position="233"/>
        <end position="280"/>
    </location>
</feature>
<keyword evidence="1" id="KW-0175">Coiled coil</keyword>
<comment type="caution">
    <text evidence="3">The sequence shown here is derived from an EMBL/GenBank/DDBJ whole genome shotgun (WGS) entry which is preliminary data.</text>
</comment>
<evidence type="ECO:0000313" key="4">
    <source>
        <dbReference type="Proteomes" id="UP000193411"/>
    </source>
</evidence>
<feature type="coiled-coil region" evidence="1">
    <location>
        <begin position="142"/>
        <end position="169"/>
    </location>
</feature>
<feature type="region of interest" description="Disordered" evidence="2">
    <location>
        <begin position="1"/>
        <end position="67"/>
    </location>
</feature>
<feature type="compositionally biased region" description="Low complexity" evidence="2">
    <location>
        <begin position="530"/>
        <end position="563"/>
    </location>
</feature>
<evidence type="ECO:0000256" key="2">
    <source>
        <dbReference type="SAM" id="MobiDB-lite"/>
    </source>
</evidence>
<reference evidence="3 4" key="1">
    <citation type="submission" date="2016-07" db="EMBL/GenBank/DDBJ databases">
        <title>Pervasive Adenine N6-methylation of Active Genes in Fungi.</title>
        <authorList>
            <consortium name="DOE Joint Genome Institute"/>
            <person name="Mondo S.J."/>
            <person name="Dannebaum R.O."/>
            <person name="Kuo R.C."/>
            <person name="Labutti K."/>
            <person name="Haridas S."/>
            <person name="Kuo A."/>
            <person name="Salamov A."/>
            <person name="Ahrendt S.R."/>
            <person name="Lipzen A."/>
            <person name="Sullivan W."/>
            <person name="Andreopoulos W.B."/>
            <person name="Clum A."/>
            <person name="Lindquist E."/>
            <person name="Daum C."/>
            <person name="Ramamoorthy G.K."/>
            <person name="Gryganskyi A."/>
            <person name="Culley D."/>
            <person name="Magnuson J.K."/>
            <person name="James T.Y."/>
            <person name="O'Malley M.A."/>
            <person name="Stajich J.E."/>
            <person name="Spatafora J.W."/>
            <person name="Visel A."/>
            <person name="Grigoriev I.V."/>
        </authorList>
    </citation>
    <scope>NUCLEOTIDE SEQUENCE [LARGE SCALE GENOMIC DNA]</scope>
    <source>
        <strain evidence="3 4">PL171</strain>
    </source>
</reference>
<feature type="compositionally biased region" description="Low complexity" evidence="2">
    <location>
        <begin position="411"/>
        <end position="420"/>
    </location>
</feature>
<feature type="compositionally biased region" description="Acidic residues" evidence="2">
    <location>
        <begin position="912"/>
        <end position="944"/>
    </location>
</feature>
<name>A0A1Y2HQ14_9FUNG</name>
<evidence type="ECO:0000256" key="1">
    <source>
        <dbReference type="SAM" id="Coils"/>
    </source>
</evidence>
<feature type="compositionally biased region" description="Polar residues" evidence="2">
    <location>
        <begin position="329"/>
        <end position="354"/>
    </location>
</feature>
<feature type="compositionally biased region" description="Low complexity" evidence="2">
    <location>
        <begin position="33"/>
        <end position="51"/>
    </location>
</feature>
<feature type="region of interest" description="Disordered" evidence="2">
    <location>
        <begin position="877"/>
        <end position="944"/>
    </location>
</feature>
<feature type="region of interest" description="Disordered" evidence="2">
    <location>
        <begin position="305"/>
        <end position="420"/>
    </location>
</feature>
<organism evidence="3 4">
    <name type="scientific">Catenaria anguillulae PL171</name>
    <dbReference type="NCBI Taxonomy" id="765915"/>
    <lineage>
        <taxon>Eukaryota</taxon>
        <taxon>Fungi</taxon>
        <taxon>Fungi incertae sedis</taxon>
        <taxon>Blastocladiomycota</taxon>
        <taxon>Blastocladiomycetes</taxon>
        <taxon>Blastocladiales</taxon>
        <taxon>Catenariaceae</taxon>
        <taxon>Catenaria</taxon>
    </lineage>
</organism>
<dbReference type="Proteomes" id="UP000193411">
    <property type="component" value="Unassembled WGS sequence"/>
</dbReference>
<sequence>MTCHDTRPTIKMKTLSPPAHRRPNNGRPMPDLNCNSNSNSNSNGTSTFSDGSENEADAAPPAPSAAWSDAVHAAHSLRRGLDGCTQDEPLPLSIIVGFVDRIVGALDHCRPATSPHSAGIPPPTESSPAADKDHQPSAIMVAAELQAQIEALQAHNQKVESDLAAASALLAQRTKDLADLSSHLAQSTSMANDLSSKLAATTQQLTTLHPRLAELESQLAQSRTLSATYTSDLAQRDQALDQLRSDLDQQQQHFKVQLAMVEADREHAAKRAELMAQENRFLRRAFETPSDVGYTVPVAEVAPRKRVKVAATTSRHSMPSLPPPVAGLSSGTKSSGRDAVSSSPRAASHRSTALSAPISRPAPAATTSPTVSKAGKAAPASTTGDDMQLDDPPASPPPPAASPRRPRRPSTAHAPAPAPTSTLTAAMLDHLDEPMTQLESDNDMGPSATPTRPRPAAPAHSRHTPQTTVKGSHMHSSPSPTRPSPPTPRRPFASNGSAAQRDVHTRSPAPASRKRTASLAQMDDDPVTSPDLTLDADAAARVAAAGGNRTTTTTAPGAGMTGRAPPPPPLSIVTGPPTGLTVHVKPPGPPAGLGVLRKQPKPLSSVVSSSPLFPSTIRATTTSPSTAHLAPPARRPTALTASSSATLAPAPAAATSSRLAPPISSTASGQRADPMLAYPPSLLASLARPLTQTRLDARGALVIDCPAKVLASTSLDNDNATNGTGTDLHSVADALITSYGASAAKLRARLISRIVHAGGQGVDVGSLKKEGHKVKARVAETVNMLSELAVLPMVVVREVTKGEPGYEGLVARFGEQGKVKDVKVVEVAGVEMVGLEEPRGDKTKVPEVGQREFRVARRWAVVVGSLDRKGLERAMYQPVKMGEGEDDGEGELAGMQDELEGDALDGKGVQQGEDDLSDELDEDVDDDEDDEKMVMEDTDEDEDE</sequence>
<protein>
    <submittedName>
        <fullName evidence="3">Uncharacterized protein</fullName>
    </submittedName>
</protein>
<dbReference type="AlphaFoldDB" id="A0A1Y2HQ14"/>
<dbReference type="Gene3D" id="1.10.287.1490">
    <property type="match status" value="1"/>
</dbReference>
<evidence type="ECO:0000313" key="3">
    <source>
        <dbReference type="EMBL" id="ORZ35783.1"/>
    </source>
</evidence>
<feature type="compositionally biased region" description="Pro residues" evidence="2">
    <location>
        <begin position="480"/>
        <end position="489"/>
    </location>
</feature>
<feature type="region of interest" description="Disordered" evidence="2">
    <location>
        <begin position="436"/>
        <end position="574"/>
    </location>
</feature>